<dbReference type="PROSITE" id="PS51257">
    <property type="entry name" value="PROKAR_LIPOPROTEIN"/>
    <property type="match status" value="1"/>
</dbReference>
<keyword evidence="4" id="KW-0472">Membrane</keyword>
<sequence length="457" mass="50118">MKKTLLTAACALFLLSGCKDYLNITPKSTLVEDSYYTNTGEVETGVINIYSALQNVVPAEIVLSELRSDNMAPNLLEGDWGTIETFAETPSNDFVGTFWRTAYATIAQANIVLKYLGNVTDADKKARFEGEAKFARALMHFDLVRLYGDVPLATTTLTSTATEELRRRPTAEVYASIISDLQTAVATLPTTWDAVNVGRATKGAAQTLLAKVYLTQGNYAAARPLLESVITAGTYQLLPSYASVFAASNEMNREIIFAIRYKTASNGEGQGFSYDLSKDGNLRGKPQVDLQGLYVAGDTRLTASTTGTGSNMYVNKFADAANTGSRRDSGTDWIVLRYADVLLMYAEVLNELGDTPGALTRLNTVRTRSGAPAYATTPSKATMQANIELERRLELVFEDHRWYDLLRTGRAQAAMNAHFQAIGRTTLTVPTYRLLYPIPQREIDLSKGIITQNQGYN</sequence>
<dbReference type="InterPro" id="IPR012944">
    <property type="entry name" value="SusD_RagB_dom"/>
</dbReference>
<evidence type="ECO:0000313" key="9">
    <source>
        <dbReference type="Proteomes" id="UP000664369"/>
    </source>
</evidence>
<keyword evidence="5" id="KW-0998">Cell outer membrane</keyword>
<evidence type="ECO:0000256" key="1">
    <source>
        <dbReference type="ARBA" id="ARBA00004442"/>
    </source>
</evidence>
<accession>A0ABS3QJM5</accession>
<proteinExistence type="inferred from homology"/>
<dbReference type="EMBL" id="JAGETZ010000010">
    <property type="protein sequence ID" value="MBO2011198.1"/>
    <property type="molecule type" value="Genomic_DNA"/>
</dbReference>
<feature type="domain" description="RagB/SusD" evidence="6">
    <location>
        <begin position="295"/>
        <end position="456"/>
    </location>
</feature>
<comment type="caution">
    <text evidence="8">The sequence shown here is derived from an EMBL/GenBank/DDBJ whole genome shotgun (WGS) entry which is preliminary data.</text>
</comment>
<organism evidence="8 9">
    <name type="scientific">Hymenobacter negativus</name>
    <dbReference type="NCBI Taxonomy" id="2795026"/>
    <lineage>
        <taxon>Bacteria</taxon>
        <taxon>Pseudomonadati</taxon>
        <taxon>Bacteroidota</taxon>
        <taxon>Cytophagia</taxon>
        <taxon>Cytophagales</taxon>
        <taxon>Hymenobacteraceae</taxon>
        <taxon>Hymenobacter</taxon>
    </lineage>
</organism>
<dbReference type="Pfam" id="PF07980">
    <property type="entry name" value="SusD_RagB"/>
    <property type="match status" value="1"/>
</dbReference>
<dbReference type="RefSeq" id="WP_208176894.1">
    <property type="nucleotide sequence ID" value="NZ_JAGETZ010000010.1"/>
</dbReference>
<keyword evidence="9" id="KW-1185">Reference proteome</keyword>
<dbReference type="Gene3D" id="1.25.40.390">
    <property type="match status" value="1"/>
</dbReference>
<dbReference type="InterPro" id="IPR033985">
    <property type="entry name" value="SusD-like_N"/>
</dbReference>
<dbReference type="Pfam" id="PF14322">
    <property type="entry name" value="SusD-like_3"/>
    <property type="match status" value="1"/>
</dbReference>
<evidence type="ECO:0000256" key="4">
    <source>
        <dbReference type="ARBA" id="ARBA00023136"/>
    </source>
</evidence>
<evidence type="ECO:0000259" key="6">
    <source>
        <dbReference type="Pfam" id="PF07980"/>
    </source>
</evidence>
<evidence type="ECO:0000256" key="2">
    <source>
        <dbReference type="ARBA" id="ARBA00006275"/>
    </source>
</evidence>
<dbReference type="CDD" id="cd08977">
    <property type="entry name" value="SusD"/>
    <property type="match status" value="1"/>
</dbReference>
<dbReference type="InterPro" id="IPR011990">
    <property type="entry name" value="TPR-like_helical_dom_sf"/>
</dbReference>
<evidence type="ECO:0000256" key="3">
    <source>
        <dbReference type="ARBA" id="ARBA00022729"/>
    </source>
</evidence>
<dbReference type="Proteomes" id="UP000664369">
    <property type="component" value="Unassembled WGS sequence"/>
</dbReference>
<name>A0ABS3QJM5_9BACT</name>
<evidence type="ECO:0000313" key="8">
    <source>
        <dbReference type="EMBL" id="MBO2011198.1"/>
    </source>
</evidence>
<evidence type="ECO:0000256" key="5">
    <source>
        <dbReference type="ARBA" id="ARBA00023237"/>
    </source>
</evidence>
<reference evidence="8 9" key="1">
    <citation type="submission" date="2021-03" db="EMBL/GenBank/DDBJ databases">
        <authorList>
            <person name="Kim M.K."/>
        </authorList>
    </citation>
    <scope>NUCLEOTIDE SEQUENCE [LARGE SCALE GENOMIC DNA]</scope>
    <source>
        <strain evidence="8 9">BT442</strain>
    </source>
</reference>
<gene>
    <name evidence="8" type="ORF">J4E00_19200</name>
</gene>
<protein>
    <submittedName>
        <fullName evidence="8">RagB/SusD family nutrient uptake outer membrane protein</fullName>
    </submittedName>
</protein>
<feature type="domain" description="SusD-like N-terminal" evidence="7">
    <location>
        <begin position="47"/>
        <end position="214"/>
    </location>
</feature>
<comment type="subcellular location">
    <subcellularLocation>
        <location evidence="1">Cell outer membrane</location>
    </subcellularLocation>
</comment>
<evidence type="ECO:0000259" key="7">
    <source>
        <dbReference type="Pfam" id="PF14322"/>
    </source>
</evidence>
<keyword evidence="3" id="KW-0732">Signal</keyword>
<comment type="similarity">
    <text evidence="2">Belongs to the SusD family.</text>
</comment>
<dbReference type="SUPFAM" id="SSF48452">
    <property type="entry name" value="TPR-like"/>
    <property type="match status" value="1"/>
</dbReference>